<evidence type="ECO:0000256" key="4">
    <source>
        <dbReference type="ARBA" id="ARBA00022984"/>
    </source>
</evidence>
<keyword evidence="2" id="KW-0808">Transferase</keyword>
<organism evidence="8 9">
    <name type="scientific">Microseira wollei NIES-4236</name>
    <dbReference type="NCBI Taxonomy" id="2530354"/>
    <lineage>
        <taxon>Bacteria</taxon>
        <taxon>Bacillati</taxon>
        <taxon>Cyanobacteriota</taxon>
        <taxon>Cyanophyceae</taxon>
        <taxon>Oscillatoriophycideae</taxon>
        <taxon>Aerosakkonematales</taxon>
        <taxon>Aerosakkonemataceae</taxon>
        <taxon>Microseira</taxon>
    </lineage>
</organism>
<name>A0AAV3X7C1_9CYAN</name>
<dbReference type="InterPro" id="IPR038063">
    <property type="entry name" value="Transpep_catalytic_dom"/>
</dbReference>
<dbReference type="PROSITE" id="PS52029">
    <property type="entry name" value="LD_TPASE"/>
    <property type="match status" value="1"/>
</dbReference>
<evidence type="ECO:0000256" key="2">
    <source>
        <dbReference type="ARBA" id="ARBA00022679"/>
    </source>
</evidence>
<keyword evidence="4 6" id="KW-0573">Peptidoglycan synthesis</keyword>
<dbReference type="AlphaFoldDB" id="A0AAV3X7C1"/>
<feature type="domain" description="L,D-TPase catalytic" evidence="7">
    <location>
        <begin position="151"/>
        <end position="283"/>
    </location>
</feature>
<evidence type="ECO:0000256" key="5">
    <source>
        <dbReference type="ARBA" id="ARBA00023316"/>
    </source>
</evidence>
<dbReference type="InterPro" id="IPR005490">
    <property type="entry name" value="LD_TPept_cat_dom"/>
</dbReference>
<protein>
    <recommendedName>
        <fullName evidence="7">L,D-TPase catalytic domain-containing protein</fullName>
    </recommendedName>
</protein>
<dbReference type="GO" id="GO:0009252">
    <property type="term" value="P:peptidoglycan biosynthetic process"/>
    <property type="evidence" value="ECO:0007669"/>
    <property type="project" value="UniProtKB-KW"/>
</dbReference>
<dbReference type="GO" id="GO:0008360">
    <property type="term" value="P:regulation of cell shape"/>
    <property type="evidence" value="ECO:0007669"/>
    <property type="project" value="UniProtKB-UniRule"/>
</dbReference>
<gene>
    <name evidence="8" type="ORF">MiSe_12720</name>
</gene>
<feature type="active site" description="Proton donor/acceptor" evidence="6">
    <location>
        <position position="237"/>
    </location>
</feature>
<keyword evidence="5 6" id="KW-0961">Cell wall biogenesis/degradation</keyword>
<dbReference type="GO" id="GO:0016740">
    <property type="term" value="F:transferase activity"/>
    <property type="evidence" value="ECO:0007669"/>
    <property type="project" value="UniProtKB-KW"/>
</dbReference>
<evidence type="ECO:0000256" key="3">
    <source>
        <dbReference type="ARBA" id="ARBA00022960"/>
    </source>
</evidence>
<dbReference type="SUPFAM" id="SSF141523">
    <property type="entry name" value="L,D-transpeptidase catalytic domain-like"/>
    <property type="match status" value="1"/>
</dbReference>
<dbReference type="Proteomes" id="UP001050975">
    <property type="component" value="Unassembled WGS sequence"/>
</dbReference>
<dbReference type="EMBL" id="BLAY01000014">
    <property type="protein sequence ID" value="GET36521.1"/>
    <property type="molecule type" value="Genomic_DNA"/>
</dbReference>
<comment type="pathway">
    <text evidence="1 6">Cell wall biogenesis; peptidoglycan biosynthesis.</text>
</comment>
<evidence type="ECO:0000256" key="6">
    <source>
        <dbReference type="PROSITE-ProRule" id="PRU01373"/>
    </source>
</evidence>
<evidence type="ECO:0000313" key="8">
    <source>
        <dbReference type="EMBL" id="GET36521.1"/>
    </source>
</evidence>
<comment type="caution">
    <text evidence="8">The sequence shown here is derived from an EMBL/GenBank/DDBJ whole genome shotgun (WGS) entry which is preliminary data.</text>
</comment>
<reference evidence="8" key="1">
    <citation type="submission" date="2019-10" db="EMBL/GenBank/DDBJ databases">
        <title>Draft genome sequece of Microseira wollei NIES-4236.</title>
        <authorList>
            <person name="Yamaguchi H."/>
            <person name="Suzuki S."/>
            <person name="Kawachi M."/>
        </authorList>
    </citation>
    <scope>NUCLEOTIDE SEQUENCE</scope>
    <source>
        <strain evidence="8">NIES-4236</strain>
    </source>
</reference>
<evidence type="ECO:0000313" key="9">
    <source>
        <dbReference type="Proteomes" id="UP001050975"/>
    </source>
</evidence>
<feature type="active site" description="Nucleophile" evidence="6">
    <location>
        <position position="254"/>
    </location>
</feature>
<sequence length="283" mass="31208">MLPLYKLSLKALLHTKSNPLYLSKQRDLGVVFIQTRMIFSKLQELAFAPLICVAFVGCSAPVVQELSPQLTEAKPSVSSQLPADNLTTRKRQQWNSGPILENSQPVSVELPASNESQIENPVPLEGSQLHGANSQELVQQGSYMTLTPMGRTNAQGNPLYQMNLYVNRQLIRTYAVVSGRAYSQNRNRHQAGTQAPLPDGLYAVARSPVGGTSPEVGGRFLTIQPLFRTGRSALGIHYDPSFEKNNGEDGTEGCIALTNKSDLDDLLNKVRIYRPKYLQVNIQ</sequence>
<dbReference type="GO" id="GO:0071555">
    <property type="term" value="P:cell wall organization"/>
    <property type="evidence" value="ECO:0007669"/>
    <property type="project" value="UniProtKB-UniRule"/>
</dbReference>
<evidence type="ECO:0000256" key="1">
    <source>
        <dbReference type="ARBA" id="ARBA00004752"/>
    </source>
</evidence>
<evidence type="ECO:0000259" key="7">
    <source>
        <dbReference type="PROSITE" id="PS52029"/>
    </source>
</evidence>
<dbReference type="CDD" id="cd16913">
    <property type="entry name" value="YkuD_like"/>
    <property type="match status" value="1"/>
</dbReference>
<keyword evidence="9" id="KW-1185">Reference proteome</keyword>
<accession>A0AAV3X7C1</accession>
<dbReference type="Pfam" id="PF03734">
    <property type="entry name" value="YkuD"/>
    <property type="match status" value="1"/>
</dbReference>
<dbReference type="Gene3D" id="2.40.440.10">
    <property type="entry name" value="L,D-transpeptidase catalytic domain-like"/>
    <property type="match status" value="1"/>
</dbReference>
<keyword evidence="3 6" id="KW-0133">Cell shape</keyword>
<proteinExistence type="predicted"/>